<reference evidence="2" key="1">
    <citation type="journal article" date="2022" name="Mol. Ecol. Resour.">
        <title>The genomes of chicory, endive, great burdock and yacon provide insights into Asteraceae palaeo-polyploidization history and plant inulin production.</title>
        <authorList>
            <person name="Fan W."/>
            <person name="Wang S."/>
            <person name="Wang H."/>
            <person name="Wang A."/>
            <person name="Jiang F."/>
            <person name="Liu H."/>
            <person name="Zhao H."/>
            <person name="Xu D."/>
            <person name="Zhang Y."/>
        </authorList>
    </citation>
    <scope>NUCLEOTIDE SEQUENCE [LARGE SCALE GENOMIC DNA]</scope>
    <source>
        <strain evidence="2">cv. Niubang</strain>
    </source>
</reference>
<name>A0ACB8ZIP3_ARCLA</name>
<comment type="caution">
    <text evidence="1">The sequence shown here is derived from an EMBL/GenBank/DDBJ whole genome shotgun (WGS) entry which is preliminary data.</text>
</comment>
<evidence type="ECO:0000313" key="2">
    <source>
        <dbReference type="Proteomes" id="UP001055879"/>
    </source>
</evidence>
<protein>
    <submittedName>
        <fullName evidence="1">Uncharacterized protein</fullName>
    </submittedName>
</protein>
<dbReference type="EMBL" id="CM042056">
    <property type="protein sequence ID" value="KAI3697194.1"/>
    <property type="molecule type" value="Genomic_DNA"/>
</dbReference>
<gene>
    <name evidence="1" type="ORF">L6452_30032</name>
</gene>
<keyword evidence="2" id="KW-1185">Reference proteome</keyword>
<reference evidence="1 2" key="2">
    <citation type="journal article" date="2022" name="Mol. Ecol. Resour.">
        <title>The genomes of chicory, endive, great burdock and yacon provide insights into Asteraceae paleo-polyploidization history and plant inulin production.</title>
        <authorList>
            <person name="Fan W."/>
            <person name="Wang S."/>
            <person name="Wang H."/>
            <person name="Wang A."/>
            <person name="Jiang F."/>
            <person name="Liu H."/>
            <person name="Zhao H."/>
            <person name="Xu D."/>
            <person name="Zhang Y."/>
        </authorList>
    </citation>
    <scope>NUCLEOTIDE SEQUENCE [LARGE SCALE GENOMIC DNA]</scope>
    <source>
        <strain evidence="2">cv. Niubang</strain>
    </source>
</reference>
<dbReference type="Proteomes" id="UP001055879">
    <property type="component" value="Linkage Group LG10"/>
</dbReference>
<sequence>MSLQSQVYKNELMMSLGTDTRPPVLINENEYSQWRDRFINFLERQQNRDYMVHALTNPPFERPVKIIPATANTEQSTILKPVDEYNEEESLKYNGERIAKSNLILALPNHIYNRVDCYKNNLKLMWNHLEKIMLGSVVATQLRKTRYMNSFEEFKAKSGEDLKTNEKQEKKKKGKDVDPIALMNAKFTEQVFENTYDGNIDDEGEALQKAIILLSQQFARKFSNRASSNNNLRLSSGSRKVDFSGSKTIYPKPDHPKLVEEKRDEKKPPTCYNCGKVGHYSKECRTKVVRDSTYYQKKADMMKKKESGAVLLAEEESFIDFSDNEEEKEETAAMCFIGDDQSDDEDDDSTDESELKIKWDFHQVLVLGPS</sequence>
<organism evidence="1 2">
    <name type="scientific">Arctium lappa</name>
    <name type="common">Greater burdock</name>
    <name type="synonym">Lappa major</name>
    <dbReference type="NCBI Taxonomy" id="4217"/>
    <lineage>
        <taxon>Eukaryota</taxon>
        <taxon>Viridiplantae</taxon>
        <taxon>Streptophyta</taxon>
        <taxon>Embryophyta</taxon>
        <taxon>Tracheophyta</taxon>
        <taxon>Spermatophyta</taxon>
        <taxon>Magnoliopsida</taxon>
        <taxon>eudicotyledons</taxon>
        <taxon>Gunneridae</taxon>
        <taxon>Pentapetalae</taxon>
        <taxon>asterids</taxon>
        <taxon>campanulids</taxon>
        <taxon>Asterales</taxon>
        <taxon>Asteraceae</taxon>
        <taxon>Carduoideae</taxon>
        <taxon>Cardueae</taxon>
        <taxon>Arctiinae</taxon>
        <taxon>Arctium</taxon>
    </lineage>
</organism>
<evidence type="ECO:0000313" key="1">
    <source>
        <dbReference type="EMBL" id="KAI3697194.1"/>
    </source>
</evidence>
<proteinExistence type="predicted"/>
<accession>A0ACB8ZIP3</accession>